<evidence type="ECO:0000313" key="4">
    <source>
        <dbReference type="Proteomes" id="UP000247647"/>
    </source>
</evidence>
<dbReference type="Proteomes" id="UP000247647">
    <property type="component" value="Unassembled WGS sequence"/>
</dbReference>
<proteinExistence type="predicted"/>
<reference evidence="3" key="1">
    <citation type="submission" date="2016-12" db="EMBL/GenBank/DDBJ databases">
        <title>The genomes of Aspergillus section Nigri reveals drivers in fungal speciation.</title>
        <authorList>
            <consortium name="DOE Joint Genome Institute"/>
            <person name="Vesth T.C."/>
            <person name="Nybo J."/>
            <person name="Theobald S."/>
            <person name="Brandl J."/>
            <person name="Frisvad J.C."/>
            <person name="Nielsen K.F."/>
            <person name="Lyhne E.K."/>
            <person name="Kogle M.E."/>
            <person name="Kuo A."/>
            <person name="Riley R."/>
            <person name="Clum A."/>
            <person name="Nolan M."/>
            <person name="Lipzen A."/>
            <person name="Salamov A."/>
            <person name="Henrissat B."/>
            <person name="Wiebenga A."/>
            <person name="De Vries R.P."/>
            <person name="Grigoriev I.V."/>
            <person name="Mortensen U.H."/>
            <person name="Andersen M.R."/>
            <person name="Baker S.E."/>
        </authorList>
    </citation>
    <scope>NUCLEOTIDE SEQUENCE [LARGE SCALE GENOMIC DNA]</scope>
    <source>
        <strain evidence="3">CBS 115656</strain>
    </source>
</reference>
<evidence type="ECO:0000259" key="2">
    <source>
        <dbReference type="Pfam" id="PF13391"/>
    </source>
</evidence>
<gene>
    <name evidence="3" type="ORF">BO87DRAFT_214539</name>
</gene>
<dbReference type="AlphaFoldDB" id="A0A318YT18"/>
<feature type="region of interest" description="Disordered" evidence="1">
    <location>
        <begin position="1"/>
        <end position="63"/>
    </location>
</feature>
<feature type="domain" description="HNH nuclease" evidence="2">
    <location>
        <begin position="208"/>
        <end position="280"/>
    </location>
</feature>
<accession>A0A318YT18</accession>
<feature type="compositionally biased region" description="Polar residues" evidence="1">
    <location>
        <begin position="51"/>
        <end position="62"/>
    </location>
</feature>
<dbReference type="Pfam" id="PF13391">
    <property type="entry name" value="HNH_2"/>
    <property type="match status" value="1"/>
</dbReference>
<sequence>MSPSKKRKRSSPPPPSRRSARLKGQDATASSSSSSRPTVPPPPHPRRGLSVLSTDTENSQTMPKLLSDAVQRISTYSAQGRQHEDKLKPALEACLEWLPDEGKVSVARDILATTTDEDLHQVFFNLLTALVMPMKTRSHAGSVTSSPHPHRQAAEEAVASTLDQPPERENRFRNDCLRRDDYRSVASGLLDHDTYLERGRPQGVGSARLTVAHIVPFSYGSWSTATVQPHTSTIWEALLRCFPDIRRIGFTPESINDVRNGMTMDVALHISFDSFALAFKSTDTPNMYECMKFRGFTTSDANYLPDNGVIVLKQAPGTEDLPLPSPVLLDCHYRLAEILNASGMGDVIDEHWRRWEELKATVQHTLRSDGDSDLGNLLRTALWHRVRT</sequence>
<keyword evidence="4" id="KW-1185">Reference proteome</keyword>
<dbReference type="InterPro" id="IPR003615">
    <property type="entry name" value="HNH_nuc"/>
</dbReference>
<dbReference type="GeneID" id="37121102"/>
<name>A0A318YT18_ASPNB</name>
<dbReference type="OrthoDB" id="2104739at2759"/>
<dbReference type="EMBL" id="KZ821509">
    <property type="protein sequence ID" value="PYH28522.1"/>
    <property type="molecule type" value="Genomic_DNA"/>
</dbReference>
<dbReference type="RefSeq" id="XP_025474000.1">
    <property type="nucleotide sequence ID" value="XM_025618646.1"/>
</dbReference>
<organism evidence="3 4">
    <name type="scientific">Aspergillus neoniger (strain CBS 115656)</name>
    <dbReference type="NCBI Taxonomy" id="1448310"/>
    <lineage>
        <taxon>Eukaryota</taxon>
        <taxon>Fungi</taxon>
        <taxon>Dikarya</taxon>
        <taxon>Ascomycota</taxon>
        <taxon>Pezizomycotina</taxon>
        <taxon>Eurotiomycetes</taxon>
        <taxon>Eurotiomycetidae</taxon>
        <taxon>Eurotiales</taxon>
        <taxon>Aspergillaceae</taxon>
        <taxon>Aspergillus</taxon>
        <taxon>Aspergillus subgen. Circumdati</taxon>
    </lineage>
</organism>
<evidence type="ECO:0000256" key="1">
    <source>
        <dbReference type="SAM" id="MobiDB-lite"/>
    </source>
</evidence>
<protein>
    <recommendedName>
        <fullName evidence="2">HNH nuclease domain-containing protein</fullName>
    </recommendedName>
</protein>
<evidence type="ECO:0000313" key="3">
    <source>
        <dbReference type="EMBL" id="PYH28522.1"/>
    </source>
</evidence>
<feature type="compositionally biased region" description="Basic residues" evidence="1">
    <location>
        <begin position="1"/>
        <end position="10"/>
    </location>
</feature>